<name>A0A8B6DRI0_MYTGA</name>
<dbReference type="PANTHER" id="PTHR10697:SF13">
    <property type="entry name" value="RICIN B LECTIN DOMAIN-CONTAINING PROTEIN"/>
    <property type="match status" value="1"/>
</dbReference>
<dbReference type="OrthoDB" id="6048140at2759"/>
<dbReference type="PANTHER" id="PTHR10697">
    <property type="entry name" value="MAMMALIAN EPENDYMIN-RELATED PROTEIN 1"/>
    <property type="match status" value="1"/>
</dbReference>
<comment type="caution">
    <text evidence="2">The sequence shown here is derived from an EMBL/GenBank/DDBJ whole genome shotgun (WGS) entry which is preliminary data.</text>
</comment>
<dbReference type="EMBL" id="UYJE01003833">
    <property type="protein sequence ID" value="VDI22697.1"/>
    <property type="molecule type" value="Genomic_DNA"/>
</dbReference>
<dbReference type="GO" id="GO:0005576">
    <property type="term" value="C:extracellular region"/>
    <property type="evidence" value="ECO:0007669"/>
    <property type="project" value="InterPro"/>
</dbReference>
<dbReference type="InterPro" id="IPR001299">
    <property type="entry name" value="Ependymin"/>
</dbReference>
<evidence type="ECO:0000313" key="3">
    <source>
        <dbReference type="Proteomes" id="UP000596742"/>
    </source>
</evidence>
<gene>
    <name evidence="2" type="ORF">MGAL_10B050563</name>
</gene>
<feature type="signal peptide" evidence="1">
    <location>
        <begin position="1"/>
        <end position="15"/>
    </location>
</feature>
<dbReference type="GO" id="GO:0005764">
    <property type="term" value="C:lysosome"/>
    <property type="evidence" value="ECO:0007669"/>
    <property type="project" value="TreeGrafter"/>
</dbReference>
<keyword evidence="3" id="KW-1185">Reference proteome</keyword>
<evidence type="ECO:0008006" key="4">
    <source>
        <dbReference type="Google" id="ProtNLM"/>
    </source>
</evidence>
<dbReference type="Proteomes" id="UP000596742">
    <property type="component" value="Unassembled WGS sequence"/>
</dbReference>
<proteinExistence type="predicted"/>
<dbReference type="GO" id="GO:0007160">
    <property type="term" value="P:cell-matrix adhesion"/>
    <property type="evidence" value="ECO:0007669"/>
    <property type="project" value="InterPro"/>
</dbReference>
<accession>A0A8B6DRI0</accession>
<dbReference type="GO" id="GO:0005509">
    <property type="term" value="F:calcium ion binding"/>
    <property type="evidence" value="ECO:0007669"/>
    <property type="project" value="InterPro"/>
</dbReference>
<protein>
    <recommendedName>
        <fullName evidence="4">Ependymin-related protein</fullName>
    </recommendedName>
</protein>
<keyword evidence="1" id="KW-0732">Signal</keyword>
<evidence type="ECO:0000256" key="1">
    <source>
        <dbReference type="SAM" id="SignalP"/>
    </source>
</evidence>
<reference evidence="2" key="1">
    <citation type="submission" date="2018-11" db="EMBL/GenBank/DDBJ databases">
        <authorList>
            <person name="Alioto T."/>
            <person name="Alioto T."/>
        </authorList>
    </citation>
    <scope>NUCLEOTIDE SEQUENCE</scope>
</reference>
<evidence type="ECO:0000313" key="2">
    <source>
        <dbReference type="EMBL" id="VDI22697.1"/>
    </source>
</evidence>
<sequence length="200" mass="22613">MKYCVLLMLIPFCVGADPSCCMPRQATYSKFTVTSQFDQNGFHSFEKKGKVYMDFDNKRRIDIVRKTENGQSQNIVAYTDYNIGKTYEVVDGHCTIKDALLVNGSMPANCFPGPNARNYYIGRETLGDTLTDVWRTDLTQSHGFMAVMHVSVKDCLLMTEIDYGTIQGVKIQSTTVLSDAVPRIDNQNVFQVPRECHHQS</sequence>
<organism evidence="2 3">
    <name type="scientific">Mytilus galloprovincialis</name>
    <name type="common">Mediterranean mussel</name>
    <dbReference type="NCBI Taxonomy" id="29158"/>
    <lineage>
        <taxon>Eukaryota</taxon>
        <taxon>Metazoa</taxon>
        <taxon>Spiralia</taxon>
        <taxon>Lophotrochozoa</taxon>
        <taxon>Mollusca</taxon>
        <taxon>Bivalvia</taxon>
        <taxon>Autobranchia</taxon>
        <taxon>Pteriomorphia</taxon>
        <taxon>Mytilida</taxon>
        <taxon>Mytiloidea</taxon>
        <taxon>Mytilidae</taxon>
        <taxon>Mytilinae</taxon>
        <taxon>Mytilus</taxon>
    </lineage>
</organism>
<dbReference type="AlphaFoldDB" id="A0A8B6DRI0"/>
<feature type="chain" id="PRO_5033039511" description="Ependymin-related protein" evidence="1">
    <location>
        <begin position="16"/>
        <end position="200"/>
    </location>
</feature>